<accession>A0A3G8WEU3</accession>
<dbReference type="GO" id="GO:0031992">
    <property type="term" value="F:energy transducer activity"/>
    <property type="evidence" value="ECO:0007669"/>
    <property type="project" value="TreeGrafter"/>
</dbReference>
<keyword evidence="2" id="KW-1133">Transmembrane helix</keyword>
<name>A0A3G8WEU3_9FLAO</name>
<protein>
    <submittedName>
        <fullName evidence="4">Energy transducer TonB</fullName>
    </submittedName>
</protein>
<feature type="transmembrane region" description="Helical" evidence="2">
    <location>
        <begin position="37"/>
        <end position="59"/>
    </location>
</feature>
<keyword evidence="2" id="KW-0472">Membrane</keyword>
<dbReference type="PANTHER" id="PTHR33446:SF2">
    <property type="entry name" value="PROTEIN TONB"/>
    <property type="match status" value="1"/>
</dbReference>
<dbReference type="AlphaFoldDB" id="A0A3G8WEU3"/>
<dbReference type="Gene3D" id="3.30.1150.10">
    <property type="match status" value="1"/>
</dbReference>
<feature type="region of interest" description="Disordered" evidence="1">
    <location>
        <begin position="86"/>
        <end position="106"/>
    </location>
</feature>
<dbReference type="EMBL" id="CP034171">
    <property type="protein sequence ID" value="AZI19632.1"/>
    <property type="molecule type" value="Genomic_DNA"/>
</dbReference>
<organism evidence="4 5">
    <name type="scientific">Chryseobacterium taklimakanense</name>
    <dbReference type="NCBI Taxonomy" id="536441"/>
    <lineage>
        <taxon>Bacteria</taxon>
        <taxon>Pseudomonadati</taxon>
        <taxon>Bacteroidota</taxon>
        <taxon>Flavobacteriia</taxon>
        <taxon>Flavobacteriales</taxon>
        <taxon>Weeksellaceae</taxon>
        <taxon>Chryseobacterium group</taxon>
        <taxon>Chryseobacterium</taxon>
    </lineage>
</organism>
<dbReference type="GO" id="GO:0098797">
    <property type="term" value="C:plasma membrane protein complex"/>
    <property type="evidence" value="ECO:0007669"/>
    <property type="project" value="TreeGrafter"/>
</dbReference>
<evidence type="ECO:0000256" key="2">
    <source>
        <dbReference type="SAM" id="Phobius"/>
    </source>
</evidence>
<evidence type="ECO:0000259" key="3">
    <source>
        <dbReference type="Pfam" id="PF03544"/>
    </source>
</evidence>
<dbReference type="RefSeq" id="WP_124783892.1">
    <property type="nucleotide sequence ID" value="NZ_CP034171.1"/>
</dbReference>
<evidence type="ECO:0000313" key="4">
    <source>
        <dbReference type="EMBL" id="AZI19632.1"/>
    </source>
</evidence>
<dbReference type="GO" id="GO:0055085">
    <property type="term" value="P:transmembrane transport"/>
    <property type="evidence" value="ECO:0007669"/>
    <property type="project" value="InterPro"/>
</dbReference>
<sequence length="280" mass="31071">MADETTYKDNLTLDEIVFENRNKEYGAYDLRSKYPKILTKAFIIGTLLFILLAVAPFIVMKIQQMNKEATTEVDAKLVEVLQEDKIIEPEEKEAPPPPPPPKVEPPKIEVIQNVVPEPKRAPKVETPPPPITEQLKTTTGLQNQEGVKAPAYTPPPPPPSTGTKVATVEAKPAPSTTEVYTEVEQQADFPGGINSFRSKVADNFDSGAMEGGEGTLRTEITFVVERDGSLTQVKATGPNADFNREAERTVKSIRNKWTPAKINGQPVRYRFRLPLTMNFE</sequence>
<proteinExistence type="predicted"/>
<dbReference type="Proteomes" id="UP000282297">
    <property type="component" value="Chromosome"/>
</dbReference>
<reference evidence="5" key="1">
    <citation type="submission" date="2018-11" db="EMBL/GenBank/DDBJ databases">
        <title>Proposal to divide the Flavobacteriaceae and reorganize its genera based on Amino Acid Identity values calculated from whole genome sequences.</title>
        <authorList>
            <person name="Nicholson A.C."/>
            <person name="Gulvik C.A."/>
            <person name="Whitney A.M."/>
            <person name="Humrighouse B.W."/>
            <person name="Bell M."/>
            <person name="Holmes B."/>
            <person name="Steigerwalt A.B."/>
            <person name="Villarma A."/>
            <person name="Sheth M."/>
            <person name="Batra D."/>
            <person name="Pryor J."/>
            <person name="Bernardet J.-F."/>
            <person name="Hugo C."/>
            <person name="Kampfer P."/>
            <person name="Newman J.D."/>
            <person name="McQuiston J.R."/>
        </authorList>
    </citation>
    <scope>NUCLEOTIDE SEQUENCE [LARGE SCALE GENOMIC DNA]</scope>
    <source>
        <strain evidence="5">H4753</strain>
    </source>
</reference>
<feature type="region of interest" description="Disordered" evidence="1">
    <location>
        <begin position="146"/>
        <end position="165"/>
    </location>
</feature>
<keyword evidence="2" id="KW-0812">Transmembrane</keyword>
<dbReference type="SUPFAM" id="SSF74653">
    <property type="entry name" value="TolA/TonB C-terminal domain"/>
    <property type="match status" value="1"/>
</dbReference>
<evidence type="ECO:0000313" key="5">
    <source>
        <dbReference type="Proteomes" id="UP000282297"/>
    </source>
</evidence>
<gene>
    <name evidence="4" type="ORF">EIH08_01840</name>
</gene>
<dbReference type="PANTHER" id="PTHR33446">
    <property type="entry name" value="PROTEIN TONB-RELATED"/>
    <property type="match status" value="1"/>
</dbReference>
<dbReference type="InterPro" id="IPR037682">
    <property type="entry name" value="TonB_C"/>
</dbReference>
<feature type="domain" description="TonB C-terminal" evidence="3">
    <location>
        <begin position="218"/>
        <end position="275"/>
    </location>
</feature>
<evidence type="ECO:0000256" key="1">
    <source>
        <dbReference type="SAM" id="MobiDB-lite"/>
    </source>
</evidence>
<dbReference type="InterPro" id="IPR051045">
    <property type="entry name" value="TonB-dependent_transducer"/>
</dbReference>
<dbReference type="Pfam" id="PF03544">
    <property type="entry name" value="TonB_C"/>
    <property type="match status" value="1"/>
</dbReference>